<name>A0A165DQG9_9BASI</name>
<sequence length="313" mass="35329">MGAVREGVGRAREKVEQELEKIDATVVWMPEGMEKRAKNSTRWDARDKYLHLTIECRFRSREAGIKPVTVLSHDISIQNTLSALFDRLKQQKKTPLPPWAVDALSSPDSLFLLPSYPPRGHFLLDKTKPLEELLKGKTWVEWPIIEVWEKATFKGQIWQGGVRRAAEGGEGAPPAKKRKVEADGEVLKGLVGGYDSDEEEDEKEDGELQVSFAAKRPLVLYPDDDDDAELIDIVTQRDDDQEGEEGEEGEEEEEEEDGAEVEISPEELERMRQELAQSIAEAAKQDDLEDDDDDDDTATLQHLDQLVQKTHGV</sequence>
<dbReference type="Pfam" id="PF25790">
    <property type="entry name" value="BCD1"/>
    <property type="match status" value="1"/>
</dbReference>
<keyword evidence="4" id="KW-1185">Reference proteome</keyword>
<dbReference type="GO" id="GO:0000463">
    <property type="term" value="P:maturation of LSU-rRNA from tricistronic rRNA transcript (SSU-rRNA, 5.8S rRNA, LSU-rRNA)"/>
    <property type="evidence" value="ECO:0007669"/>
    <property type="project" value="TreeGrafter"/>
</dbReference>
<protein>
    <recommendedName>
        <fullName evidence="2">BCD1 alpha/beta domain-containing protein</fullName>
    </recommendedName>
</protein>
<dbReference type="InterPro" id="IPR057721">
    <property type="entry name" value="BCD1_alpha/beta"/>
</dbReference>
<dbReference type="InterPro" id="IPR051639">
    <property type="entry name" value="BCD1"/>
</dbReference>
<gene>
    <name evidence="3" type="ORF">CALCODRAFT_511512</name>
</gene>
<evidence type="ECO:0000259" key="2">
    <source>
        <dbReference type="Pfam" id="PF25790"/>
    </source>
</evidence>
<dbReference type="EMBL" id="KV424041">
    <property type="protein sequence ID" value="KZT53309.1"/>
    <property type="molecule type" value="Genomic_DNA"/>
</dbReference>
<dbReference type="GO" id="GO:0070761">
    <property type="term" value="C:pre-snoRNP complex"/>
    <property type="evidence" value="ECO:0007669"/>
    <property type="project" value="TreeGrafter"/>
</dbReference>
<dbReference type="GO" id="GO:0048254">
    <property type="term" value="P:snoRNA localization"/>
    <property type="evidence" value="ECO:0007669"/>
    <property type="project" value="TreeGrafter"/>
</dbReference>
<evidence type="ECO:0000256" key="1">
    <source>
        <dbReference type="SAM" id="MobiDB-lite"/>
    </source>
</evidence>
<proteinExistence type="predicted"/>
<dbReference type="AlphaFoldDB" id="A0A165DQG9"/>
<dbReference type="OrthoDB" id="272357at2759"/>
<feature type="domain" description="BCD1 alpha/beta" evidence="2">
    <location>
        <begin position="13"/>
        <end position="155"/>
    </location>
</feature>
<feature type="region of interest" description="Disordered" evidence="1">
    <location>
        <begin position="221"/>
        <end position="313"/>
    </location>
</feature>
<dbReference type="InParanoid" id="A0A165DQG9"/>
<dbReference type="GO" id="GO:0005634">
    <property type="term" value="C:nucleus"/>
    <property type="evidence" value="ECO:0007669"/>
    <property type="project" value="TreeGrafter"/>
</dbReference>
<accession>A0A165DQG9</accession>
<reference evidence="3 4" key="1">
    <citation type="journal article" date="2016" name="Mol. Biol. Evol.">
        <title>Comparative Genomics of Early-Diverging Mushroom-Forming Fungi Provides Insights into the Origins of Lignocellulose Decay Capabilities.</title>
        <authorList>
            <person name="Nagy L.G."/>
            <person name="Riley R."/>
            <person name="Tritt A."/>
            <person name="Adam C."/>
            <person name="Daum C."/>
            <person name="Floudas D."/>
            <person name="Sun H."/>
            <person name="Yadav J.S."/>
            <person name="Pangilinan J."/>
            <person name="Larsson K.H."/>
            <person name="Matsuura K."/>
            <person name="Barry K."/>
            <person name="Labutti K."/>
            <person name="Kuo R."/>
            <person name="Ohm R.A."/>
            <person name="Bhattacharya S.S."/>
            <person name="Shirouzu T."/>
            <person name="Yoshinaga Y."/>
            <person name="Martin F.M."/>
            <person name="Grigoriev I.V."/>
            <person name="Hibbett D.S."/>
        </authorList>
    </citation>
    <scope>NUCLEOTIDE SEQUENCE [LARGE SCALE GENOMIC DNA]</scope>
    <source>
        <strain evidence="3 4">HHB12733</strain>
    </source>
</reference>
<dbReference type="GO" id="GO:0000492">
    <property type="term" value="P:box C/D snoRNP assembly"/>
    <property type="evidence" value="ECO:0007669"/>
    <property type="project" value="TreeGrafter"/>
</dbReference>
<feature type="compositionally biased region" description="Acidic residues" evidence="1">
    <location>
        <begin position="287"/>
        <end position="297"/>
    </location>
</feature>
<feature type="compositionally biased region" description="Acidic residues" evidence="1">
    <location>
        <begin position="239"/>
        <end position="266"/>
    </location>
</feature>
<evidence type="ECO:0000313" key="3">
    <source>
        <dbReference type="EMBL" id="KZT53309.1"/>
    </source>
</evidence>
<organism evidence="3 4">
    <name type="scientific">Calocera cornea HHB12733</name>
    <dbReference type="NCBI Taxonomy" id="1353952"/>
    <lineage>
        <taxon>Eukaryota</taxon>
        <taxon>Fungi</taxon>
        <taxon>Dikarya</taxon>
        <taxon>Basidiomycota</taxon>
        <taxon>Agaricomycotina</taxon>
        <taxon>Dacrymycetes</taxon>
        <taxon>Dacrymycetales</taxon>
        <taxon>Dacrymycetaceae</taxon>
        <taxon>Calocera</taxon>
    </lineage>
</organism>
<dbReference type="PANTHER" id="PTHR13483:SF11">
    <property type="entry name" value="ZINC FINGER HIT DOMAIN-CONTAINING PROTEIN 3"/>
    <property type="match status" value="1"/>
</dbReference>
<dbReference type="STRING" id="1353952.A0A165DQG9"/>
<dbReference type="PANTHER" id="PTHR13483">
    <property type="entry name" value="BOX C_D SNORNA PROTEIN 1-RELATED"/>
    <property type="match status" value="1"/>
</dbReference>
<evidence type="ECO:0000313" key="4">
    <source>
        <dbReference type="Proteomes" id="UP000076842"/>
    </source>
</evidence>
<dbReference type="Proteomes" id="UP000076842">
    <property type="component" value="Unassembled WGS sequence"/>
</dbReference>